<keyword evidence="3 6" id="KW-0285">Flavoprotein</keyword>
<dbReference type="SUPFAM" id="SSF52425">
    <property type="entry name" value="Cryptochrome/photolyase, N-terminal domain"/>
    <property type="match status" value="1"/>
</dbReference>
<dbReference type="InterPro" id="IPR036134">
    <property type="entry name" value="Crypto/Photolyase_FAD-like_sf"/>
</dbReference>
<organism evidence="9 10">
    <name type="scientific">SAR324 cluster bacterium</name>
    <dbReference type="NCBI Taxonomy" id="2024889"/>
    <lineage>
        <taxon>Bacteria</taxon>
        <taxon>Deltaproteobacteria</taxon>
        <taxon>SAR324 cluster</taxon>
    </lineage>
</organism>
<sequence length="542" mass="63151">MLLNALPPDEFVRLSFVISYIATDECLLIGALTIVAGPSIFSLCSPILSENSFRQLKTGISQIWRCSPSIPWHSMRTTLVWLRNDLRLHDHLPLQCALEKSDRLLLIYCLPDSWFQPTTYGFPKISNVRLEFLFQSLADLRKHAQERGGELIFRQGNPPKVIAELAEHYQVDGVFAHREHAPEEKREEDKLRETLKVPLRLYDGNSLLKETELPFSLVDLPKVFSNFRKQVEKEVQISRPIAVPKILPAQPQNCLPGIIPNLEDMGFEPLIRDIRSVYRFVGGETAALSRVQHYLWKSHAIKTYKKTRNGMLKPDDSAKLSPWLALGCLSPKHVYQEVRRYENDVIANDSTYWLIFEIWWREFFRWITRLHGENLFRSGGIRNQSPKVANWDKCLDAWCQGQTGVPFVDAHMRKLNATGYMSNRGRQNVASFLVRDLRQDWRLGAAYFESRLIDYDVHSNWGNWNYVAGVGNDPREDRYFNLVTQTLRYDPNGEFIIRWVPELRDVPPKEIPHIVQFTRQQREKYRLGAYPEPIVFSSAWRR</sequence>
<dbReference type="GO" id="GO:0000719">
    <property type="term" value="P:photoreactive repair"/>
    <property type="evidence" value="ECO:0007669"/>
    <property type="project" value="TreeGrafter"/>
</dbReference>
<evidence type="ECO:0000256" key="2">
    <source>
        <dbReference type="ARBA" id="ARBA00017881"/>
    </source>
</evidence>
<dbReference type="NCBIfam" id="TIGR02765">
    <property type="entry name" value="crypto_DASH"/>
    <property type="match status" value="1"/>
</dbReference>
<reference evidence="10" key="1">
    <citation type="submission" date="2017-09" db="EMBL/GenBank/DDBJ databases">
        <title>The Reconstruction of 2,631 Draft Metagenome-Assembled Genomes from the Global Oceans.</title>
        <authorList>
            <person name="Tully B.J."/>
            <person name="Graham E.D."/>
            <person name="Heidelberg J.F."/>
        </authorList>
    </citation>
    <scope>NUCLEOTIDE SEQUENCE [LARGE SCALE GENOMIC DNA]</scope>
</reference>
<feature type="domain" description="Photolyase/cryptochrome alpha/beta" evidence="8">
    <location>
        <begin position="76"/>
        <end position="207"/>
    </location>
</feature>
<accession>A0A2D6YMU1</accession>
<keyword evidence="4 6" id="KW-0274">FAD</keyword>
<comment type="caution">
    <text evidence="9">The sequence shown here is derived from an EMBL/GenBank/DDBJ whole genome shotgun (WGS) entry which is preliminary data.</text>
</comment>
<dbReference type="Pfam" id="PF03441">
    <property type="entry name" value="FAD_binding_7"/>
    <property type="match status" value="1"/>
</dbReference>
<proteinExistence type="inferred from homology"/>
<comment type="cofactor">
    <cofactor evidence="7">
        <name>(6R)-5,10-methylene-5,6,7,8-tetrahydrofolate</name>
        <dbReference type="ChEBI" id="CHEBI:15636"/>
    </cofactor>
    <text evidence="7">Binds 1 5,10-methenyltetrahydrofolate (MTHF) per subunit.</text>
</comment>
<comment type="function">
    <text evidence="7">May have a photoreceptor function.</text>
</comment>
<feature type="binding site" evidence="6">
    <location>
        <begin position="317"/>
        <end position="321"/>
    </location>
    <ligand>
        <name>FAD</name>
        <dbReference type="ChEBI" id="CHEBI:57692"/>
    </ligand>
</feature>
<comment type="similarity">
    <text evidence="1 7">Belongs to the DNA photolyase class-1 family.</text>
</comment>
<dbReference type="EMBL" id="NZEX01000168">
    <property type="protein sequence ID" value="MAH64518.1"/>
    <property type="molecule type" value="Genomic_DNA"/>
</dbReference>
<dbReference type="Gene3D" id="3.40.50.620">
    <property type="entry name" value="HUPs"/>
    <property type="match status" value="1"/>
</dbReference>
<evidence type="ECO:0000256" key="4">
    <source>
        <dbReference type="ARBA" id="ARBA00022827"/>
    </source>
</evidence>
<feature type="binding site" evidence="6">
    <location>
        <begin position="454"/>
        <end position="456"/>
    </location>
    <ligand>
        <name>FAD</name>
        <dbReference type="ChEBI" id="CHEBI:57692"/>
    </ligand>
</feature>
<dbReference type="PANTHER" id="PTHR11455">
    <property type="entry name" value="CRYPTOCHROME"/>
    <property type="match status" value="1"/>
</dbReference>
<dbReference type="InterPro" id="IPR014133">
    <property type="entry name" value="Cry_DASH"/>
</dbReference>
<gene>
    <name evidence="9" type="ORF">CMN54_13970</name>
</gene>
<evidence type="ECO:0000256" key="1">
    <source>
        <dbReference type="ARBA" id="ARBA00005862"/>
    </source>
</evidence>
<dbReference type="Gene3D" id="1.25.40.80">
    <property type="match status" value="1"/>
</dbReference>
<dbReference type="InterPro" id="IPR002081">
    <property type="entry name" value="Cryptochrome/DNA_photolyase_1"/>
</dbReference>
<keyword evidence="5 7" id="KW-0157">Chromophore</keyword>
<dbReference type="InterPro" id="IPR036155">
    <property type="entry name" value="Crypto/Photolyase_N_sf"/>
</dbReference>
<dbReference type="AlphaFoldDB" id="A0A2D6YMU1"/>
<evidence type="ECO:0000259" key="8">
    <source>
        <dbReference type="PROSITE" id="PS51645"/>
    </source>
</evidence>
<evidence type="ECO:0000256" key="6">
    <source>
        <dbReference type="PIRSR" id="PIRSR602081-1"/>
    </source>
</evidence>
<name>A0A2D6YMU1_9DELT</name>
<feature type="binding site" evidence="6">
    <location>
        <begin position="357"/>
        <end position="364"/>
    </location>
    <ligand>
        <name>FAD</name>
        <dbReference type="ChEBI" id="CHEBI:57692"/>
    </ligand>
</feature>
<dbReference type="Proteomes" id="UP000226525">
    <property type="component" value="Unassembled WGS sequence"/>
</dbReference>
<dbReference type="PROSITE" id="PS51645">
    <property type="entry name" value="PHR_CRY_ALPHA_BETA"/>
    <property type="match status" value="1"/>
</dbReference>
<dbReference type="GO" id="GO:0003677">
    <property type="term" value="F:DNA binding"/>
    <property type="evidence" value="ECO:0007669"/>
    <property type="project" value="TreeGrafter"/>
</dbReference>
<evidence type="ECO:0000313" key="9">
    <source>
        <dbReference type="EMBL" id="MAH64518.1"/>
    </source>
</evidence>
<dbReference type="Pfam" id="PF00875">
    <property type="entry name" value="DNA_photolyase"/>
    <property type="match status" value="1"/>
</dbReference>
<dbReference type="PANTHER" id="PTHR11455:SF22">
    <property type="entry name" value="CRYPTOCHROME DASH"/>
    <property type="match status" value="1"/>
</dbReference>
<evidence type="ECO:0000256" key="3">
    <source>
        <dbReference type="ARBA" id="ARBA00022630"/>
    </source>
</evidence>
<dbReference type="InterPro" id="IPR005101">
    <property type="entry name" value="Cryptochr/Photolyase_FAD-bd"/>
</dbReference>
<dbReference type="SUPFAM" id="SSF48173">
    <property type="entry name" value="Cryptochrome/photolyase FAD-binding domain"/>
    <property type="match status" value="1"/>
</dbReference>
<dbReference type="InterPro" id="IPR006050">
    <property type="entry name" value="DNA_photolyase_N"/>
</dbReference>
<feature type="binding site" evidence="6">
    <location>
        <position position="304"/>
    </location>
    <ligand>
        <name>FAD</name>
        <dbReference type="ChEBI" id="CHEBI:57692"/>
    </ligand>
</feature>
<dbReference type="GO" id="GO:0003904">
    <property type="term" value="F:deoxyribodipyrimidine photo-lyase activity"/>
    <property type="evidence" value="ECO:0007669"/>
    <property type="project" value="TreeGrafter"/>
</dbReference>
<protein>
    <recommendedName>
        <fullName evidence="2 7">Cryptochrome DASH</fullName>
    </recommendedName>
</protein>
<evidence type="ECO:0000256" key="7">
    <source>
        <dbReference type="RuleBase" id="RU367151"/>
    </source>
</evidence>
<evidence type="ECO:0000313" key="10">
    <source>
        <dbReference type="Proteomes" id="UP000226525"/>
    </source>
</evidence>
<dbReference type="GO" id="GO:0071949">
    <property type="term" value="F:FAD binding"/>
    <property type="evidence" value="ECO:0007669"/>
    <property type="project" value="TreeGrafter"/>
</dbReference>
<dbReference type="InterPro" id="IPR014729">
    <property type="entry name" value="Rossmann-like_a/b/a_fold"/>
</dbReference>
<dbReference type="Gene3D" id="1.10.579.10">
    <property type="entry name" value="DNA Cyclobutane Dipyrimidine Photolyase, subunit A, domain 3"/>
    <property type="match status" value="1"/>
</dbReference>
<comment type="cofactor">
    <cofactor evidence="6 7">
        <name>FAD</name>
        <dbReference type="ChEBI" id="CHEBI:57692"/>
    </cofactor>
    <text evidence="6 7">Binds 1 FAD per subunit.</text>
</comment>
<evidence type="ECO:0000256" key="5">
    <source>
        <dbReference type="ARBA" id="ARBA00022991"/>
    </source>
</evidence>
<dbReference type="PRINTS" id="PR00147">
    <property type="entry name" value="DNAPHOTLYASE"/>
</dbReference>